<dbReference type="SUPFAM" id="SSF55785">
    <property type="entry name" value="PYP-like sensor domain (PAS domain)"/>
    <property type="match status" value="6"/>
</dbReference>
<keyword evidence="4" id="KW-0808">Transferase</keyword>
<dbReference type="Proteomes" id="UP001172630">
    <property type="component" value="Unassembled WGS sequence"/>
</dbReference>
<dbReference type="CDD" id="cd00082">
    <property type="entry name" value="HisKA"/>
    <property type="match status" value="1"/>
</dbReference>
<dbReference type="SMART" id="SM00091">
    <property type="entry name" value="PAS"/>
    <property type="match status" value="6"/>
</dbReference>
<dbReference type="Pfam" id="PF02518">
    <property type="entry name" value="HATPase_c"/>
    <property type="match status" value="1"/>
</dbReference>
<evidence type="ECO:0000256" key="3">
    <source>
        <dbReference type="ARBA" id="ARBA00022553"/>
    </source>
</evidence>
<evidence type="ECO:0000259" key="7">
    <source>
        <dbReference type="PROSITE" id="PS50112"/>
    </source>
</evidence>
<feature type="domain" description="PAC" evidence="8">
    <location>
        <begin position="716"/>
        <end position="767"/>
    </location>
</feature>
<feature type="domain" description="PAS" evidence="7">
    <location>
        <begin position="264"/>
        <end position="334"/>
    </location>
</feature>
<evidence type="ECO:0000256" key="4">
    <source>
        <dbReference type="ARBA" id="ARBA00022679"/>
    </source>
</evidence>
<dbReference type="Gene3D" id="3.30.450.20">
    <property type="entry name" value="PAS domain"/>
    <property type="match status" value="6"/>
</dbReference>
<dbReference type="InterPro" id="IPR004358">
    <property type="entry name" value="Sig_transdc_His_kin-like_C"/>
</dbReference>
<dbReference type="Pfam" id="PF00512">
    <property type="entry name" value="HisKA"/>
    <property type="match status" value="1"/>
</dbReference>
<name>A0ABT7KPC1_9HYPH</name>
<feature type="domain" description="PAC" evidence="8">
    <location>
        <begin position="589"/>
        <end position="641"/>
    </location>
</feature>
<dbReference type="EC" id="2.7.13.3" evidence="2"/>
<dbReference type="NCBIfam" id="TIGR00229">
    <property type="entry name" value="sensory_box"/>
    <property type="match status" value="4"/>
</dbReference>
<dbReference type="InterPro" id="IPR036890">
    <property type="entry name" value="HATPase_C_sf"/>
</dbReference>
<accession>A0ABT7KPC1</accession>
<dbReference type="SMART" id="SM00086">
    <property type="entry name" value="PAC"/>
    <property type="match status" value="6"/>
</dbReference>
<dbReference type="PROSITE" id="PS50112">
    <property type="entry name" value="PAS"/>
    <property type="match status" value="4"/>
</dbReference>
<dbReference type="InterPro" id="IPR036097">
    <property type="entry name" value="HisK_dim/P_sf"/>
</dbReference>
<evidence type="ECO:0000259" key="8">
    <source>
        <dbReference type="PROSITE" id="PS50113"/>
    </source>
</evidence>
<feature type="domain" description="Histidine kinase" evidence="6">
    <location>
        <begin position="787"/>
        <end position="1003"/>
    </location>
</feature>
<reference evidence="9" key="1">
    <citation type="submission" date="2023-06" db="EMBL/GenBank/DDBJ databases">
        <title>Phylogenetic Diversity of Rhizobium strains.</title>
        <authorList>
            <person name="Moura F.T."/>
            <person name="Helene L.C.F."/>
            <person name="Hungria M."/>
        </authorList>
    </citation>
    <scope>NUCLEOTIDE SEQUENCE</scope>
    <source>
        <strain evidence="9">CCGE524</strain>
    </source>
</reference>
<organism evidence="9 10">
    <name type="scientific">Rhizobium calliandrae</name>
    <dbReference type="NCBI Taxonomy" id="1312182"/>
    <lineage>
        <taxon>Bacteria</taxon>
        <taxon>Pseudomonadati</taxon>
        <taxon>Pseudomonadota</taxon>
        <taxon>Alphaproteobacteria</taxon>
        <taxon>Hyphomicrobiales</taxon>
        <taxon>Rhizobiaceae</taxon>
        <taxon>Rhizobium/Agrobacterium group</taxon>
        <taxon>Rhizobium</taxon>
    </lineage>
</organism>
<dbReference type="SUPFAM" id="SSF55874">
    <property type="entry name" value="ATPase domain of HSP90 chaperone/DNA topoisomerase II/histidine kinase"/>
    <property type="match status" value="1"/>
</dbReference>
<evidence type="ECO:0000313" key="10">
    <source>
        <dbReference type="Proteomes" id="UP001172630"/>
    </source>
</evidence>
<feature type="domain" description="PAC" evidence="8">
    <location>
        <begin position="211"/>
        <end position="263"/>
    </location>
</feature>
<dbReference type="SUPFAM" id="SSF47384">
    <property type="entry name" value="Homodimeric domain of signal transducing histidine kinase"/>
    <property type="match status" value="1"/>
</dbReference>
<dbReference type="Pfam" id="PF08447">
    <property type="entry name" value="PAS_3"/>
    <property type="match status" value="5"/>
</dbReference>
<feature type="domain" description="PAC" evidence="8">
    <location>
        <begin position="463"/>
        <end position="515"/>
    </location>
</feature>
<dbReference type="CDD" id="cd00130">
    <property type="entry name" value="PAS"/>
    <property type="match status" value="5"/>
</dbReference>
<dbReference type="PROSITE" id="PS50113">
    <property type="entry name" value="PAC"/>
    <property type="match status" value="5"/>
</dbReference>
<dbReference type="InterPro" id="IPR052162">
    <property type="entry name" value="Sensor_kinase/Photoreceptor"/>
</dbReference>
<dbReference type="InterPro" id="IPR005467">
    <property type="entry name" value="His_kinase_dom"/>
</dbReference>
<feature type="domain" description="PAS" evidence="7">
    <location>
        <begin position="138"/>
        <end position="208"/>
    </location>
</feature>
<comment type="caution">
    <text evidence="9">The sequence shown here is derived from an EMBL/GenBank/DDBJ whole genome shotgun (WGS) entry which is preliminary data.</text>
</comment>
<proteinExistence type="predicted"/>
<dbReference type="InterPro" id="IPR003661">
    <property type="entry name" value="HisK_dim/P_dom"/>
</dbReference>
<dbReference type="InterPro" id="IPR035965">
    <property type="entry name" value="PAS-like_dom_sf"/>
</dbReference>
<evidence type="ECO:0000256" key="1">
    <source>
        <dbReference type="ARBA" id="ARBA00000085"/>
    </source>
</evidence>
<dbReference type="PROSITE" id="PS50109">
    <property type="entry name" value="HIS_KIN"/>
    <property type="match status" value="1"/>
</dbReference>
<dbReference type="InterPro" id="IPR003594">
    <property type="entry name" value="HATPase_dom"/>
</dbReference>
<comment type="catalytic activity">
    <reaction evidence="1">
        <text>ATP + protein L-histidine = ADP + protein N-phospho-L-histidine.</text>
        <dbReference type="EC" id="2.7.13.3"/>
    </reaction>
</comment>
<dbReference type="PANTHER" id="PTHR43304:SF1">
    <property type="entry name" value="PAC DOMAIN-CONTAINING PROTEIN"/>
    <property type="match status" value="1"/>
</dbReference>
<feature type="domain" description="PAS" evidence="7">
    <location>
        <begin position="390"/>
        <end position="460"/>
    </location>
</feature>
<dbReference type="EMBL" id="JARFYN010000084">
    <property type="protein sequence ID" value="MDL2410461.1"/>
    <property type="molecule type" value="Genomic_DNA"/>
</dbReference>
<dbReference type="InterPro" id="IPR000014">
    <property type="entry name" value="PAS"/>
</dbReference>
<dbReference type="SMART" id="SM00387">
    <property type="entry name" value="HATPase_c"/>
    <property type="match status" value="1"/>
</dbReference>
<dbReference type="PANTHER" id="PTHR43304">
    <property type="entry name" value="PHYTOCHROME-LIKE PROTEIN CPH1"/>
    <property type="match status" value="1"/>
</dbReference>
<evidence type="ECO:0000259" key="6">
    <source>
        <dbReference type="PROSITE" id="PS50109"/>
    </source>
</evidence>
<feature type="domain" description="PAC" evidence="8">
    <location>
        <begin position="337"/>
        <end position="389"/>
    </location>
</feature>
<sequence length="1023" mass="115595">MDGKQSLILNSVAAMVWTMRSDGGTQFLNRRCAEYAGIRDDDCIGWLAAIDPAAVSALVERMHSCHSGERFAAMEARIRRSDGQYRTFFINCSQVAEGLDREAEWCATAIEVDDVVHSPAPFLRSNDDFQADKAGRASEENFRKIINALPTLAWSTRPDGYCDFLSDRWLEYTGFTHEQAEGWAWAAALHPDDAKGLEIHWRTALASGVAVDAEARLRRFDGEYRWFLFRANPLRDDMGNVIKWYGINIDIEDRKRADEALRESERGLRKIINTIPTTAWTTRADGYCDFLSDRWLDYAGLTLEQAEGWGWAAVIHPDDAEEALEYWRAALAAGTPVDTEMRMRRFDGEYRWFLIRGNPLRDDQGSIIKWCGTTIDIEDRKRADEALRTSEFNLRKIINAIPTAAWSTRPDGYCEFVNDRWLDYTGFTPEQAEGWAWAAALHPDDAKRLETHWRGALASGVAVDVEARMRRFDGEYRWFLFRANPLRDQAGNVIKWYGINIDIEDRKRASEALQESERQSRLVVDSIPGLVAVFGPDGEIQGLNQQFLAYLGQTLEEFANWPTNGTVHPDDLTRHVETLDHSLASGQVIDFETRLRRFDGVYRWFQIRGTPTRDGDGKIASWYCLMTDVEDLKRIEAQLRNSKSFLADAQRLSQTGSFAWKLATDEMTWSDETYRLYEFDPDTPISFDLIRTRVHPDNLPALKQVMEQAKRDQVDFDYETRLLMPDRSIKYLRVVAHKQMDKDGQWELRGAVQDVTASRVAEQALSKARADLSHVARVSSLGALTASIAHEVNQPLSGIITNASTCLLMLDGDPPNIEIAKEAAGRAIRDGNRAAEVITRLRALFGKKTVAIETVDLREALNEIIAISWGDLQRAKVILRTDFANGQILVAGDRIQLQQVIMNLLRNAIEALNEVEDRPRHLLIRTELCDDGRVQLSLKDSGVGVGPADLDRIFEAFYTTKNDGMGIGLSVCRTIIENHKGRLWASVDGTPGVTVSFSLPSIPGAANALRSTERQDKNTVRIS</sequence>
<dbReference type="SMART" id="SM00388">
    <property type="entry name" value="HisKA"/>
    <property type="match status" value="1"/>
</dbReference>
<dbReference type="InterPro" id="IPR013655">
    <property type="entry name" value="PAS_fold_3"/>
</dbReference>
<dbReference type="PRINTS" id="PR00344">
    <property type="entry name" value="BCTRLSENSOR"/>
</dbReference>
<dbReference type="InterPro" id="IPR000700">
    <property type="entry name" value="PAS-assoc_C"/>
</dbReference>
<protein>
    <recommendedName>
        <fullName evidence="2">histidine kinase</fullName>
        <ecNumber evidence="2">2.7.13.3</ecNumber>
    </recommendedName>
</protein>
<evidence type="ECO:0000313" key="9">
    <source>
        <dbReference type="EMBL" id="MDL2410461.1"/>
    </source>
</evidence>
<evidence type="ECO:0000256" key="2">
    <source>
        <dbReference type="ARBA" id="ARBA00012438"/>
    </source>
</evidence>
<keyword evidence="10" id="KW-1185">Reference proteome</keyword>
<dbReference type="RefSeq" id="WP_285884321.1">
    <property type="nucleotide sequence ID" value="NZ_JARFYN010000084.1"/>
</dbReference>
<keyword evidence="5" id="KW-0418">Kinase</keyword>
<gene>
    <name evidence="9" type="ORF">PY650_33755</name>
</gene>
<dbReference type="Gene3D" id="3.30.565.10">
    <property type="entry name" value="Histidine kinase-like ATPase, C-terminal domain"/>
    <property type="match status" value="1"/>
</dbReference>
<dbReference type="Gene3D" id="1.10.287.130">
    <property type="match status" value="1"/>
</dbReference>
<dbReference type="InterPro" id="IPR001610">
    <property type="entry name" value="PAC"/>
</dbReference>
<feature type="domain" description="PAS" evidence="7">
    <location>
        <begin position="516"/>
        <end position="586"/>
    </location>
</feature>
<evidence type="ECO:0000256" key="5">
    <source>
        <dbReference type="ARBA" id="ARBA00022777"/>
    </source>
</evidence>
<keyword evidence="3" id="KW-0597">Phosphoprotein</keyword>